<proteinExistence type="predicted"/>
<dbReference type="Proteomes" id="UP000554004">
    <property type="component" value="Unassembled WGS sequence"/>
</dbReference>
<dbReference type="Pfam" id="PF08713">
    <property type="entry name" value="DNA_alkylation"/>
    <property type="match status" value="1"/>
</dbReference>
<dbReference type="PANTHER" id="PTHR34070:SF1">
    <property type="entry name" value="DNA ALKYLATION REPAIR PROTEIN"/>
    <property type="match status" value="1"/>
</dbReference>
<dbReference type="AlphaFoldDB" id="A0A847EU56"/>
<name>A0A847EU56_9BACT</name>
<dbReference type="SUPFAM" id="SSF48371">
    <property type="entry name" value="ARM repeat"/>
    <property type="match status" value="1"/>
</dbReference>
<comment type="caution">
    <text evidence="1">The sequence shown here is derived from an EMBL/GenBank/DDBJ whole genome shotgun (WGS) entry which is preliminary data.</text>
</comment>
<dbReference type="CDD" id="cd06561">
    <property type="entry name" value="AlkD_like"/>
    <property type="match status" value="1"/>
</dbReference>
<dbReference type="InterPro" id="IPR014825">
    <property type="entry name" value="DNA_alkylation"/>
</dbReference>
<protein>
    <submittedName>
        <fullName evidence="1">DNA alkylation repair protein</fullName>
    </submittedName>
</protein>
<dbReference type="EMBL" id="JAAZAL010000089">
    <property type="protein sequence ID" value="NLE31108.1"/>
    <property type="molecule type" value="Genomic_DNA"/>
</dbReference>
<sequence length="236" mass="28110">MNTKEFLIKELRKYRNTQKEEVFKSFFKTGKGEYGEGDIFWGITVPDIRNVAKKYYIPITINEIKELINSEIHEIRLTGYLILTYKYEKGSTEEKENIANFYLDNLKGANNWDIVDLSCYKILGSYLIDNPQKRYILYKLVNSSNLWEQRISIVSTFAFIRSNDFVDTLNISKILLKHKHDLIHKAVGWMLREVGKRDINILKKFLKENIKEIPRTTLRYAIEKMDERERKYFLSL</sequence>
<reference evidence="1 2" key="1">
    <citation type="journal article" date="2020" name="Biotechnol. Biofuels">
        <title>New insights from the biogas microbiome by comprehensive genome-resolved metagenomics of nearly 1600 species originating from multiple anaerobic digesters.</title>
        <authorList>
            <person name="Campanaro S."/>
            <person name="Treu L."/>
            <person name="Rodriguez-R L.M."/>
            <person name="Kovalovszki A."/>
            <person name="Ziels R.M."/>
            <person name="Maus I."/>
            <person name="Zhu X."/>
            <person name="Kougias P.G."/>
            <person name="Basile A."/>
            <person name="Luo G."/>
            <person name="Schluter A."/>
            <person name="Konstantinidis K.T."/>
            <person name="Angelidaki I."/>
        </authorList>
    </citation>
    <scope>NUCLEOTIDE SEQUENCE [LARGE SCALE GENOMIC DNA]</scope>
    <source>
        <strain evidence="1">AS06rmzACSIP_421</strain>
    </source>
</reference>
<organism evidence="1 2">
    <name type="scientific">Candidatus Dojkabacteria bacterium</name>
    <dbReference type="NCBI Taxonomy" id="2099670"/>
    <lineage>
        <taxon>Bacteria</taxon>
        <taxon>Candidatus Dojkabacteria</taxon>
    </lineage>
</organism>
<dbReference type="PANTHER" id="PTHR34070">
    <property type="entry name" value="ARMADILLO-TYPE FOLD"/>
    <property type="match status" value="1"/>
</dbReference>
<evidence type="ECO:0000313" key="1">
    <source>
        <dbReference type="EMBL" id="NLE31108.1"/>
    </source>
</evidence>
<evidence type="ECO:0000313" key="2">
    <source>
        <dbReference type="Proteomes" id="UP000554004"/>
    </source>
</evidence>
<dbReference type="InterPro" id="IPR016024">
    <property type="entry name" value="ARM-type_fold"/>
</dbReference>
<gene>
    <name evidence="1" type="ORF">GX618_02425</name>
</gene>
<accession>A0A847EU56</accession>
<dbReference type="Gene3D" id="1.25.10.90">
    <property type="match status" value="1"/>
</dbReference>